<dbReference type="GO" id="GO:0003676">
    <property type="term" value="F:nucleic acid binding"/>
    <property type="evidence" value="ECO:0007669"/>
    <property type="project" value="InterPro"/>
</dbReference>
<evidence type="ECO:0000256" key="2">
    <source>
        <dbReference type="ARBA" id="ARBA00022722"/>
    </source>
</evidence>
<dbReference type="InterPro" id="IPR014883">
    <property type="entry name" value="VRR_NUC"/>
</dbReference>
<feature type="domain" description="VRR-NUC" evidence="4">
    <location>
        <begin position="18"/>
        <end position="111"/>
    </location>
</feature>
<organism evidence="5 6">
    <name type="scientific">Aerococcus viridans</name>
    <dbReference type="NCBI Taxonomy" id="1377"/>
    <lineage>
        <taxon>Bacteria</taxon>
        <taxon>Bacillati</taxon>
        <taxon>Bacillota</taxon>
        <taxon>Bacilli</taxon>
        <taxon>Lactobacillales</taxon>
        <taxon>Aerococcaceae</taxon>
        <taxon>Aerococcus</taxon>
    </lineage>
</organism>
<dbReference type="GO" id="GO:0016788">
    <property type="term" value="F:hydrolase activity, acting on ester bonds"/>
    <property type="evidence" value="ECO:0007669"/>
    <property type="project" value="InterPro"/>
</dbReference>
<evidence type="ECO:0000256" key="3">
    <source>
        <dbReference type="ARBA" id="ARBA00022801"/>
    </source>
</evidence>
<gene>
    <name evidence="5" type="ORF">CJ191_01260</name>
</gene>
<evidence type="ECO:0000313" key="5">
    <source>
        <dbReference type="EMBL" id="PMC80464.1"/>
    </source>
</evidence>
<protein>
    <submittedName>
        <fullName evidence="5">VRR-NUC domain-containing protein</fullName>
    </submittedName>
</protein>
<accession>A0A2N6UG30</accession>
<dbReference type="Pfam" id="PF08774">
    <property type="entry name" value="VRR_NUC"/>
    <property type="match status" value="1"/>
</dbReference>
<name>A0A2N6UG30_9LACT</name>
<keyword evidence="2" id="KW-0540">Nuclease</keyword>
<dbReference type="AlphaFoldDB" id="A0A2N6UG30"/>
<proteinExistence type="predicted"/>
<dbReference type="OrthoDB" id="1697409at2"/>
<dbReference type="Proteomes" id="UP000235701">
    <property type="component" value="Unassembled WGS sequence"/>
</dbReference>
<reference evidence="5 6" key="1">
    <citation type="submission" date="2017-09" db="EMBL/GenBank/DDBJ databases">
        <title>Bacterial strain isolated from the female urinary microbiota.</title>
        <authorList>
            <person name="Thomas-White K."/>
            <person name="Kumar N."/>
            <person name="Forster S."/>
            <person name="Putonti C."/>
            <person name="Lawley T."/>
            <person name="Wolfe A.J."/>
        </authorList>
    </citation>
    <scope>NUCLEOTIDE SEQUENCE [LARGE SCALE GENOMIC DNA]</scope>
    <source>
        <strain evidence="5 6">UMB0240</strain>
    </source>
</reference>
<evidence type="ECO:0000256" key="1">
    <source>
        <dbReference type="ARBA" id="ARBA00001946"/>
    </source>
</evidence>
<keyword evidence="3" id="KW-0378">Hydrolase</keyword>
<keyword evidence="6" id="KW-1185">Reference proteome</keyword>
<dbReference type="Gene3D" id="3.40.1350.10">
    <property type="match status" value="1"/>
</dbReference>
<dbReference type="GO" id="GO:0004518">
    <property type="term" value="F:nuclease activity"/>
    <property type="evidence" value="ECO:0007669"/>
    <property type="project" value="UniProtKB-KW"/>
</dbReference>
<dbReference type="SMART" id="SM00990">
    <property type="entry name" value="VRR_NUC"/>
    <property type="match status" value="1"/>
</dbReference>
<dbReference type="InterPro" id="IPR011856">
    <property type="entry name" value="tRNA_endonuc-like_dom_sf"/>
</dbReference>
<sequence length="121" mass="13981">MQVIKRWISFTRCGIDLKTEADIQSEIMIELSKRGHKIFRANAGKIKTEFGTYIKLFPKGFPDLCGWRKSDGKFIAIEVKNEKGKLRPEQVKFSEFAKTQNILYGVARSKEQAVEIVEELR</sequence>
<comment type="cofactor">
    <cofactor evidence="1">
        <name>Mg(2+)</name>
        <dbReference type="ChEBI" id="CHEBI:18420"/>
    </cofactor>
</comment>
<evidence type="ECO:0000313" key="6">
    <source>
        <dbReference type="Proteomes" id="UP000235701"/>
    </source>
</evidence>
<dbReference type="EMBL" id="PNHQ01000002">
    <property type="protein sequence ID" value="PMC80464.1"/>
    <property type="molecule type" value="Genomic_DNA"/>
</dbReference>
<comment type="caution">
    <text evidence="5">The sequence shown here is derived from an EMBL/GenBank/DDBJ whole genome shotgun (WGS) entry which is preliminary data.</text>
</comment>
<evidence type="ECO:0000259" key="4">
    <source>
        <dbReference type="SMART" id="SM00990"/>
    </source>
</evidence>